<accession>A0A0G4JY91</accession>
<evidence type="ECO:0000313" key="2">
    <source>
        <dbReference type="Proteomes" id="UP000044377"/>
    </source>
</evidence>
<sequence length="318" mass="36059">MYSPYLYARGSELLCLRDLVDKSINVSNLLPILEPVNASLDGLNRCLKVWSGDLIIITNPYQNEYHNNTVNLNNLTQYLSSCFSSNSRLIKGLIVSSTMSLSFITQWVKSNSTSRIALIYNNPSLSDSEIQNLSSNPAISYHVVLNILNNRMMNSQINHIPPNKLILISDNFNKLARNADYNGPEFFSDHYKYIGRNLVGVGDYTITGHVLEPRGGQPSAIAAHLIYKNLQTSDIWIQHFVSNNTERGGETIERMFLDVAGKIYNTVPPRKSEFGINIGTNYYYDDFRNNHFPGLPKNKQYQMTHHLCLMMDLLAGRI</sequence>
<dbReference type="EMBL" id="CGIG01000001">
    <property type="protein sequence ID" value="CPR18278.1"/>
    <property type="molecule type" value="Genomic_DNA"/>
</dbReference>
<gene>
    <name evidence="1" type="ORF">BN1221_03123</name>
</gene>
<evidence type="ECO:0008006" key="3">
    <source>
        <dbReference type="Google" id="ProtNLM"/>
    </source>
</evidence>
<evidence type="ECO:0000313" key="1">
    <source>
        <dbReference type="EMBL" id="CPR18278.1"/>
    </source>
</evidence>
<name>A0A0G4JY91_9GAMM</name>
<dbReference type="NCBIfam" id="NF033831">
    <property type="entry name" value="sce7725_fam"/>
    <property type="match status" value="1"/>
</dbReference>
<dbReference type="Proteomes" id="UP000044377">
    <property type="component" value="Unassembled WGS sequence"/>
</dbReference>
<keyword evidence="2" id="KW-1185">Reference proteome</keyword>
<organism evidence="1 2">
    <name type="scientific">Brenneria goodwinii</name>
    <dbReference type="NCBI Taxonomy" id="1109412"/>
    <lineage>
        <taxon>Bacteria</taxon>
        <taxon>Pseudomonadati</taxon>
        <taxon>Pseudomonadota</taxon>
        <taxon>Gammaproteobacteria</taxon>
        <taxon>Enterobacterales</taxon>
        <taxon>Pectobacteriaceae</taxon>
        <taxon>Brenneria</taxon>
    </lineage>
</organism>
<dbReference type="OrthoDB" id="8910160at2"/>
<dbReference type="AlphaFoldDB" id="A0A0G4JY91"/>
<protein>
    <recommendedName>
        <fullName evidence="3">Sce7725 family protein</fullName>
    </recommendedName>
</protein>
<reference evidence="2" key="1">
    <citation type="submission" date="2015-01" db="EMBL/GenBank/DDBJ databases">
        <authorList>
            <person name="Paterson Steve"/>
        </authorList>
    </citation>
    <scope>NUCLEOTIDE SEQUENCE [LARGE SCALE GENOMIC DNA]</scope>
    <source>
        <strain evidence="2">OBR1</strain>
    </source>
</reference>
<dbReference type="InterPro" id="IPR047727">
    <property type="entry name" value="Sce7725-like"/>
</dbReference>
<dbReference type="STRING" id="1109412.BN1221_03123"/>
<dbReference type="RefSeq" id="WP_072065853.1">
    <property type="nucleotide sequence ID" value="NZ_CGIG01000001.1"/>
</dbReference>
<proteinExistence type="predicted"/>